<name>Q739T1_BACC1</name>
<keyword evidence="1" id="KW-0812">Transmembrane</keyword>
<dbReference type="KEGG" id="bca:BCE_2057"/>
<evidence type="ECO:0000256" key="1">
    <source>
        <dbReference type="SAM" id="Phobius"/>
    </source>
</evidence>
<keyword evidence="1" id="KW-1133">Transmembrane helix</keyword>
<dbReference type="HOGENOM" id="CLU_3149074_0_0_9"/>
<evidence type="ECO:0000313" key="3">
    <source>
        <dbReference type="Proteomes" id="UP000002527"/>
    </source>
</evidence>
<dbReference type="EMBL" id="AE017194">
    <property type="protein sequence ID" value="AAS40980.1"/>
    <property type="molecule type" value="Genomic_DNA"/>
</dbReference>
<sequence>MNNKKRLAFANLFLSEWICNFSVTIFYFRKIILICMRILEKQKVKGNN</sequence>
<dbReference type="AlphaFoldDB" id="Q739T1"/>
<accession>Q739T1</accession>
<reference evidence="2 3" key="1">
    <citation type="journal article" date="2004" name="Nucleic Acids Res.">
        <title>The genome sequence of Bacillus cereus ATCC 10987 reveals metabolic adaptations and a large plasmid related to Bacillus anthracis pXO1.</title>
        <authorList>
            <person name="Rasko D.A."/>
            <person name="Ravel J."/>
            <person name="Okstad O.A."/>
            <person name="Helgason E."/>
            <person name="Cer R.Z."/>
            <person name="Jiang L."/>
            <person name="Shores K.A."/>
            <person name="Fouts D.E."/>
            <person name="Tourasse N.J."/>
            <person name="Angiuoli S.V."/>
            <person name="Kolonay J."/>
            <person name="Nelson W.C."/>
            <person name="Kolsto A.-B."/>
            <person name="Fraser C.M."/>
            <person name="Read T.D."/>
        </authorList>
    </citation>
    <scope>NUCLEOTIDE SEQUENCE [LARGE SCALE GENOMIC DNA]</scope>
    <source>
        <strain evidence="3">ATCC 10987 / NRS 248</strain>
    </source>
</reference>
<keyword evidence="1" id="KW-0472">Membrane</keyword>
<gene>
    <name evidence="2" type="ordered locus">BCE_2057</name>
</gene>
<proteinExistence type="predicted"/>
<protein>
    <submittedName>
        <fullName evidence="2">Uncharacterized protein</fullName>
    </submittedName>
</protein>
<organism evidence="2 3">
    <name type="scientific">Bacillus cereus (strain ATCC 10987 / NRS 248)</name>
    <dbReference type="NCBI Taxonomy" id="222523"/>
    <lineage>
        <taxon>Bacteria</taxon>
        <taxon>Bacillati</taxon>
        <taxon>Bacillota</taxon>
        <taxon>Bacilli</taxon>
        <taxon>Bacillales</taxon>
        <taxon>Bacillaceae</taxon>
        <taxon>Bacillus</taxon>
        <taxon>Bacillus cereus group</taxon>
    </lineage>
</organism>
<evidence type="ECO:0000313" key="2">
    <source>
        <dbReference type="EMBL" id="AAS40980.1"/>
    </source>
</evidence>
<dbReference type="Proteomes" id="UP000002527">
    <property type="component" value="Chromosome"/>
</dbReference>
<feature type="transmembrane region" description="Helical" evidence="1">
    <location>
        <begin position="6"/>
        <end position="28"/>
    </location>
</feature>